<dbReference type="AlphaFoldDB" id="A0A7C8MWF8"/>
<comment type="caution">
    <text evidence="2">The sequence shown here is derived from an EMBL/GenBank/DDBJ whole genome shotgun (WGS) entry which is preliminary data.</text>
</comment>
<name>A0A7C8MWF8_9PEZI</name>
<dbReference type="OrthoDB" id="4772251at2759"/>
<sequence length="354" mass="39818">MSDSQDVHSILNNVVSRSIVRRQAAVEEVIRLQSEEKIARTVRQLVSEAQASLRATLAEELAKIASDTKKQLEVVHQPTNTEDDFIPELLHVGVDILKEYRILQDKSVDMERGEHNLSTTLESDNKGRGAADVAELMQHSMSLLSGAEEEITQPIIDPPVDTAGTSKGFDAYPESDDDKGWMRDGDDDDDDDDLYEIIPRGGACLPRHVAQTGDLSSVHTVRSTPRNSQRSSNRRTMLESDEEERQGDRPSSVASNPTRIRRRSESPGLTKKATKSKEHMDPFRHRFLNPRPRASQPAHVRRKSDTASQQSPTRRRQPIRKSTIVPHTYNVKKIFTNRVGSLDGPEYWAVKSDK</sequence>
<dbReference type="EMBL" id="WUBL01000027">
    <property type="protein sequence ID" value="KAF2970107.1"/>
    <property type="molecule type" value="Genomic_DNA"/>
</dbReference>
<organism evidence="2 3">
    <name type="scientific">Xylaria multiplex</name>
    <dbReference type="NCBI Taxonomy" id="323545"/>
    <lineage>
        <taxon>Eukaryota</taxon>
        <taxon>Fungi</taxon>
        <taxon>Dikarya</taxon>
        <taxon>Ascomycota</taxon>
        <taxon>Pezizomycotina</taxon>
        <taxon>Sordariomycetes</taxon>
        <taxon>Xylariomycetidae</taxon>
        <taxon>Xylariales</taxon>
        <taxon>Xylariaceae</taxon>
        <taxon>Xylaria</taxon>
    </lineage>
</organism>
<evidence type="ECO:0000256" key="1">
    <source>
        <dbReference type="SAM" id="MobiDB-lite"/>
    </source>
</evidence>
<protein>
    <submittedName>
        <fullName evidence="2">Uncharacterized protein</fullName>
    </submittedName>
</protein>
<dbReference type="Proteomes" id="UP000481858">
    <property type="component" value="Unassembled WGS sequence"/>
</dbReference>
<dbReference type="InParanoid" id="A0A7C8MWF8"/>
<evidence type="ECO:0000313" key="2">
    <source>
        <dbReference type="EMBL" id="KAF2970107.1"/>
    </source>
</evidence>
<accession>A0A7C8MWF8</accession>
<feature type="compositionally biased region" description="Polar residues" evidence="1">
    <location>
        <begin position="215"/>
        <end position="235"/>
    </location>
</feature>
<proteinExistence type="predicted"/>
<reference evidence="2 3" key="1">
    <citation type="submission" date="2019-12" db="EMBL/GenBank/DDBJ databases">
        <title>Draft genome sequence of the ascomycete Xylaria multiplex DSM 110363.</title>
        <authorList>
            <person name="Buettner E."/>
            <person name="Kellner H."/>
        </authorList>
    </citation>
    <scope>NUCLEOTIDE SEQUENCE [LARGE SCALE GENOMIC DNA]</scope>
    <source>
        <strain evidence="2 3">DSM 110363</strain>
    </source>
</reference>
<feature type="compositionally biased region" description="Basic and acidic residues" evidence="1">
    <location>
        <begin position="275"/>
        <end position="284"/>
    </location>
</feature>
<keyword evidence="3" id="KW-1185">Reference proteome</keyword>
<gene>
    <name evidence="2" type="ORF">GQX73_g3450</name>
</gene>
<feature type="region of interest" description="Disordered" evidence="1">
    <location>
        <begin position="155"/>
        <end position="193"/>
    </location>
</feature>
<feature type="region of interest" description="Disordered" evidence="1">
    <location>
        <begin position="215"/>
        <end position="324"/>
    </location>
</feature>
<evidence type="ECO:0000313" key="3">
    <source>
        <dbReference type="Proteomes" id="UP000481858"/>
    </source>
</evidence>